<comment type="caution">
    <text evidence="3">The sequence shown here is derived from an EMBL/GenBank/DDBJ whole genome shotgun (WGS) entry which is preliminary data.</text>
</comment>
<feature type="transmembrane region" description="Helical" evidence="1">
    <location>
        <begin position="379"/>
        <end position="398"/>
    </location>
</feature>
<name>A0AA45WY64_9CLOT</name>
<feature type="transmembrane region" description="Helical" evidence="1">
    <location>
        <begin position="418"/>
        <end position="439"/>
    </location>
</feature>
<dbReference type="EMBL" id="FXUF01000013">
    <property type="protein sequence ID" value="SMP65638.1"/>
    <property type="molecule type" value="Genomic_DNA"/>
</dbReference>
<dbReference type="Pfam" id="PF16927">
    <property type="entry name" value="HisKA_7TM"/>
    <property type="match status" value="1"/>
</dbReference>
<keyword evidence="3" id="KW-0418">Kinase</keyword>
<feature type="transmembrane region" description="Helical" evidence="1">
    <location>
        <begin position="451"/>
        <end position="473"/>
    </location>
</feature>
<protein>
    <submittedName>
        <fullName evidence="3">N-terminal 7TM region of histidine kinase</fullName>
    </submittedName>
</protein>
<keyword evidence="1" id="KW-1133">Transmembrane helix</keyword>
<feature type="transmembrane region" description="Helical" evidence="1">
    <location>
        <begin position="7"/>
        <end position="26"/>
    </location>
</feature>
<evidence type="ECO:0000256" key="1">
    <source>
        <dbReference type="SAM" id="Phobius"/>
    </source>
</evidence>
<keyword evidence="1" id="KW-0812">Transmembrane</keyword>
<organism evidence="3 4">
    <name type="scientific">Anoxynatronum buryatiense</name>
    <dbReference type="NCBI Taxonomy" id="489973"/>
    <lineage>
        <taxon>Bacteria</taxon>
        <taxon>Bacillati</taxon>
        <taxon>Bacillota</taxon>
        <taxon>Clostridia</taxon>
        <taxon>Eubacteriales</taxon>
        <taxon>Clostridiaceae</taxon>
        <taxon>Anoxynatronum</taxon>
    </lineage>
</organism>
<dbReference type="Proteomes" id="UP001158066">
    <property type="component" value="Unassembled WGS sequence"/>
</dbReference>
<dbReference type="InterPro" id="IPR031621">
    <property type="entry name" value="HisKA_7TM"/>
</dbReference>
<evidence type="ECO:0000313" key="4">
    <source>
        <dbReference type="Proteomes" id="UP001158066"/>
    </source>
</evidence>
<feature type="transmembrane region" description="Helical" evidence="1">
    <location>
        <begin position="339"/>
        <end position="358"/>
    </location>
</feature>
<feature type="transmembrane region" description="Helical" evidence="1">
    <location>
        <begin position="311"/>
        <end position="327"/>
    </location>
</feature>
<sequence>MTRKGKWTYIAVVGILVFMLLAINVITRGSPDLSVQFRNDIPHYDALLPITDEPLHIAYELQAQALLEAGVAKEYRRDFISTIIIAVDRDLVSDQISGWRCLEKGDYAVYFPYRFQLSHVVFGSSLQAMSIGLDGNNGENTNSLRLLRLLHNEGRLVSGEPEVAPVAILFDHQAAQLIKEGKRLEIIVPEEGTLSLPVGIMSTQSTQLPLVSPGDLMGAGFRLPNGDCDLGIYPDEGAYAVASIADHRPGETLKTVFYIADFRRKVLRERLLTPSNGLENTLSYLGFMMVIVVWSGFLLMRISEKASQQKLFAISGLLLFWMLVRTIKIMTQSSPFDRALWYLFYIPLTFLPVLLLWVGQILINTDSSPMGRRLRNASMLVSCLLSLLVLTNDVHQRVFYFYRGTSGNMYDLYYSYGWVYYFIFFWSFFLIFVFVFLAMKEKTESKWKRAVPLLLLLTASTVYFGGYSLGISLMRQSEFSIAYGIFALAFLEICFRNRLIPNNTQLGKLLHKAPVNLHILSDTMQVEYETECARQLPETLAEHLKQQMAKENLSMSFRLPGCENYLYDVNRIQGGYAVVTQSLDTVIQMRKTLEQQNRTIEGQNQVLTRTLNIEGELVRLRTQQQLYDQIETVVKDKVKTINSHVNQWFKKEGAERNTDVMQRRLAHIKVIVNYCKRRIQLALLEAGGEDCSGAEIALWLRESLWEAENMGIMGMVTETDNITLSSKSASILYDDFQELLESPLLTTPAVILLHLSVEEGDLVVRIALETKGAWKVAGLKEVPAFRRISSVTGVTLTFAHNEDELIIDLKLPGGGQAND</sequence>
<accession>A0AA45WY64</accession>
<gene>
    <name evidence="3" type="ORF">SAMN06296020_11312</name>
</gene>
<keyword evidence="3" id="KW-0808">Transferase</keyword>
<keyword evidence="1" id="KW-0472">Membrane</keyword>
<evidence type="ECO:0000259" key="2">
    <source>
        <dbReference type="Pfam" id="PF16927"/>
    </source>
</evidence>
<dbReference type="AlphaFoldDB" id="A0AA45WY64"/>
<keyword evidence="4" id="KW-1185">Reference proteome</keyword>
<evidence type="ECO:0000313" key="3">
    <source>
        <dbReference type="EMBL" id="SMP65638.1"/>
    </source>
</evidence>
<feature type="transmembrane region" description="Helical" evidence="1">
    <location>
        <begin position="281"/>
        <end position="299"/>
    </location>
</feature>
<dbReference type="RefSeq" id="WP_283410165.1">
    <property type="nucleotide sequence ID" value="NZ_FXUF01000013.1"/>
</dbReference>
<dbReference type="GO" id="GO:0016301">
    <property type="term" value="F:kinase activity"/>
    <property type="evidence" value="ECO:0007669"/>
    <property type="project" value="UniProtKB-KW"/>
</dbReference>
<feature type="domain" description="Histidine kinase N-terminal 7TM region" evidence="2">
    <location>
        <begin position="286"/>
        <end position="497"/>
    </location>
</feature>
<reference evidence="3" key="1">
    <citation type="submission" date="2017-05" db="EMBL/GenBank/DDBJ databases">
        <authorList>
            <person name="Varghese N."/>
            <person name="Submissions S."/>
        </authorList>
    </citation>
    <scope>NUCLEOTIDE SEQUENCE</scope>
    <source>
        <strain evidence="3">Su22</strain>
    </source>
</reference>
<proteinExistence type="predicted"/>